<protein>
    <submittedName>
        <fullName evidence="1">Uncharacterized protein</fullName>
    </submittedName>
</protein>
<dbReference type="KEGG" id="scya:EJ357_25380"/>
<dbReference type="Proteomes" id="UP000280298">
    <property type="component" value="Chromosome"/>
</dbReference>
<dbReference type="EMBL" id="CP034539">
    <property type="protein sequence ID" value="AZQ36372.1"/>
    <property type="molecule type" value="Genomic_DNA"/>
</dbReference>
<dbReference type="Pfam" id="PF19564">
    <property type="entry name" value="DUF6086"/>
    <property type="match status" value="1"/>
</dbReference>
<keyword evidence="2" id="KW-1185">Reference proteome</keyword>
<evidence type="ECO:0000313" key="2">
    <source>
        <dbReference type="Proteomes" id="UP000280298"/>
    </source>
</evidence>
<organism evidence="1 2">
    <name type="scientific">Streptomyces cyaneochromogenes</name>
    <dbReference type="NCBI Taxonomy" id="2496836"/>
    <lineage>
        <taxon>Bacteria</taxon>
        <taxon>Bacillati</taxon>
        <taxon>Actinomycetota</taxon>
        <taxon>Actinomycetes</taxon>
        <taxon>Kitasatosporales</taxon>
        <taxon>Streptomycetaceae</taxon>
        <taxon>Streptomyces</taxon>
    </lineage>
</organism>
<accession>A0A3Q9EVD4</accession>
<dbReference type="AlphaFoldDB" id="A0A3Q9EVD4"/>
<dbReference type="OrthoDB" id="3475539at2"/>
<dbReference type="InterPro" id="IPR045732">
    <property type="entry name" value="DUF6086"/>
</dbReference>
<name>A0A3Q9EVD4_9ACTN</name>
<proteinExistence type="predicted"/>
<evidence type="ECO:0000313" key="1">
    <source>
        <dbReference type="EMBL" id="AZQ36372.1"/>
    </source>
</evidence>
<gene>
    <name evidence="1" type="ORF">EJ357_25380</name>
</gene>
<sequence>MSQYFDIGDETLWNPSNGAARLFLRYVRLYEEELGVPSGFGPMENDECKIDPAVFGTFVNTLLRWHDSHSHHVIDALSRGFTASVLVLAERARVEVRWPEPSGYEGRSDVQVPMPGHEAWWATLRERAGALSRRMPV</sequence>
<reference evidence="1 2" key="1">
    <citation type="journal article" date="2019" name="Int. J. Syst. Evol. Microbiol.">
        <title>Streptomyces cyaneochromogenes sp. nov., a blue pigment-producing actinomycete from manganese-contaminated soil.</title>
        <authorList>
            <person name="Tang X."/>
            <person name="Zhao J."/>
            <person name="Li K."/>
            <person name="Chen Z."/>
            <person name="Sun Y."/>
            <person name="Gao J."/>
        </authorList>
    </citation>
    <scope>NUCLEOTIDE SEQUENCE [LARGE SCALE GENOMIC DNA]</scope>
    <source>
        <strain evidence="1 2">MK-45</strain>
    </source>
</reference>
<dbReference type="RefSeq" id="WP_126393903.1">
    <property type="nucleotide sequence ID" value="NZ_CP034539.1"/>
</dbReference>